<dbReference type="EMBL" id="PZQS01000004">
    <property type="protein sequence ID" value="PVD33138.1"/>
    <property type="molecule type" value="Genomic_DNA"/>
</dbReference>
<gene>
    <name evidence="2" type="ORF">C0Q70_08587</name>
</gene>
<evidence type="ECO:0000313" key="3">
    <source>
        <dbReference type="Proteomes" id="UP000245119"/>
    </source>
</evidence>
<proteinExistence type="predicted"/>
<protein>
    <submittedName>
        <fullName evidence="2">Uncharacterized protein</fullName>
    </submittedName>
</protein>
<dbReference type="AlphaFoldDB" id="A0A2T7PI89"/>
<sequence length="104" mass="11391">MEKRPRIPRTENEDEKASSGKGSEDKVSSAVWMVSSRAQGETHDTGTAGVTLLLCAGVAMETHIPVSVALKCVEHVTAVRTQQMGQVQKHKVEMMTINLSTRRE</sequence>
<dbReference type="Proteomes" id="UP000245119">
    <property type="component" value="Linkage Group LG4"/>
</dbReference>
<evidence type="ECO:0000313" key="2">
    <source>
        <dbReference type="EMBL" id="PVD33138.1"/>
    </source>
</evidence>
<accession>A0A2T7PI89</accession>
<name>A0A2T7PI89_POMCA</name>
<comment type="caution">
    <text evidence="2">The sequence shown here is derived from an EMBL/GenBank/DDBJ whole genome shotgun (WGS) entry which is preliminary data.</text>
</comment>
<evidence type="ECO:0000256" key="1">
    <source>
        <dbReference type="SAM" id="MobiDB-lite"/>
    </source>
</evidence>
<feature type="compositionally biased region" description="Basic and acidic residues" evidence="1">
    <location>
        <begin position="1"/>
        <end position="27"/>
    </location>
</feature>
<keyword evidence="3" id="KW-1185">Reference proteome</keyword>
<reference evidence="2 3" key="1">
    <citation type="submission" date="2018-04" db="EMBL/GenBank/DDBJ databases">
        <title>The genome of golden apple snail Pomacea canaliculata provides insight into stress tolerance and invasive adaptation.</title>
        <authorList>
            <person name="Liu C."/>
            <person name="Liu B."/>
            <person name="Ren Y."/>
            <person name="Zhang Y."/>
            <person name="Wang H."/>
            <person name="Li S."/>
            <person name="Jiang F."/>
            <person name="Yin L."/>
            <person name="Zhang G."/>
            <person name="Qian W."/>
            <person name="Fan W."/>
        </authorList>
    </citation>
    <scope>NUCLEOTIDE SEQUENCE [LARGE SCALE GENOMIC DNA]</scope>
    <source>
        <strain evidence="2">SZHN2017</strain>
        <tissue evidence="2">Muscle</tissue>
    </source>
</reference>
<organism evidence="2 3">
    <name type="scientific">Pomacea canaliculata</name>
    <name type="common">Golden apple snail</name>
    <dbReference type="NCBI Taxonomy" id="400727"/>
    <lineage>
        <taxon>Eukaryota</taxon>
        <taxon>Metazoa</taxon>
        <taxon>Spiralia</taxon>
        <taxon>Lophotrochozoa</taxon>
        <taxon>Mollusca</taxon>
        <taxon>Gastropoda</taxon>
        <taxon>Caenogastropoda</taxon>
        <taxon>Architaenioglossa</taxon>
        <taxon>Ampullarioidea</taxon>
        <taxon>Ampullariidae</taxon>
        <taxon>Pomacea</taxon>
    </lineage>
</organism>
<feature type="region of interest" description="Disordered" evidence="1">
    <location>
        <begin position="1"/>
        <end position="29"/>
    </location>
</feature>